<accession>A0ABQ1JCI8</accession>
<proteinExistence type="predicted"/>
<comment type="caution">
    <text evidence="2">The sequence shown here is derived from an EMBL/GenBank/DDBJ whole genome shotgun (WGS) entry which is preliminary data.</text>
</comment>
<dbReference type="RefSeq" id="WP_188514049.1">
    <property type="nucleotide sequence ID" value="NZ_BMGD01000003.1"/>
</dbReference>
<evidence type="ECO:0000313" key="2">
    <source>
        <dbReference type="EMBL" id="GGB63051.1"/>
    </source>
</evidence>
<feature type="transmembrane region" description="Helical" evidence="1">
    <location>
        <begin position="28"/>
        <end position="45"/>
    </location>
</feature>
<gene>
    <name evidence="2" type="ORF">GCM10010833_17550</name>
</gene>
<keyword evidence="3" id="KW-1185">Reference proteome</keyword>
<dbReference type="EMBL" id="BMGD01000003">
    <property type="protein sequence ID" value="GGB63051.1"/>
    <property type="molecule type" value="Genomic_DNA"/>
</dbReference>
<reference evidence="3" key="1">
    <citation type="journal article" date="2019" name="Int. J. Syst. Evol. Microbiol.">
        <title>The Global Catalogue of Microorganisms (GCM) 10K type strain sequencing project: providing services to taxonomists for standard genome sequencing and annotation.</title>
        <authorList>
            <consortium name="The Broad Institute Genomics Platform"/>
            <consortium name="The Broad Institute Genome Sequencing Center for Infectious Disease"/>
            <person name="Wu L."/>
            <person name="Ma J."/>
        </authorList>
    </citation>
    <scope>NUCLEOTIDE SEQUENCE [LARGE SCALE GENOMIC DNA]</scope>
    <source>
        <strain evidence="3">CGMCC 1.12851</strain>
    </source>
</reference>
<name>A0ABQ1JCI8_9SPHN</name>
<evidence type="ECO:0000313" key="3">
    <source>
        <dbReference type="Proteomes" id="UP000614261"/>
    </source>
</evidence>
<dbReference type="Proteomes" id="UP000614261">
    <property type="component" value="Unassembled WGS sequence"/>
</dbReference>
<protein>
    <submittedName>
        <fullName evidence="2">Uncharacterized protein</fullName>
    </submittedName>
</protein>
<organism evidence="2 3">
    <name type="scientific">Blastomonas aquatica</name>
    <dbReference type="NCBI Taxonomy" id="1510276"/>
    <lineage>
        <taxon>Bacteria</taxon>
        <taxon>Pseudomonadati</taxon>
        <taxon>Pseudomonadota</taxon>
        <taxon>Alphaproteobacteria</taxon>
        <taxon>Sphingomonadales</taxon>
        <taxon>Sphingomonadaceae</taxon>
        <taxon>Blastomonas</taxon>
    </lineage>
</organism>
<keyword evidence="1" id="KW-0812">Transmembrane</keyword>
<keyword evidence="1" id="KW-0472">Membrane</keyword>
<evidence type="ECO:0000256" key="1">
    <source>
        <dbReference type="SAM" id="Phobius"/>
    </source>
</evidence>
<sequence>MAGLALAMFVALFGFGHELVGWTDPEGHVQLALFMAFIFGIISGYRTRG</sequence>
<keyword evidence="1" id="KW-1133">Transmembrane helix</keyword>